<keyword evidence="1" id="KW-1133">Transmembrane helix</keyword>
<dbReference type="EMBL" id="AAGQXB010000058">
    <property type="protein sequence ID" value="EBR0236932.1"/>
    <property type="molecule type" value="Genomic_DNA"/>
</dbReference>
<dbReference type="AlphaFoldDB" id="A0A5U6PFC0"/>
<reference evidence="2" key="1">
    <citation type="submission" date="2018-06" db="EMBL/GenBank/DDBJ databases">
        <authorList>
            <person name="Ashton P.M."/>
            <person name="Dallman T."/>
            <person name="Nair S."/>
            <person name="De Pinna E."/>
            <person name="Peters T."/>
            <person name="Grant K."/>
        </authorList>
    </citation>
    <scope>NUCLEOTIDE SEQUENCE</scope>
    <source>
        <strain evidence="2">229092</strain>
    </source>
</reference>
<sequence length="108" mass="11956">MMARKHIPIPMSRFNVIIIFLKILLQFVFKKNADGIMNTVIAIIGVDNAAITFIISKLASPAINVITDTTKTINVLFLNPRDTIVSTTPVSVPVYAPLVIKIMVNMEM</sequence>
<organism evidence="2">
    <name type="scientific">Salmonella enterica subsp. enterica serovar Corvallis</name>
    <dbReference type="NCBI Taxonomy" id="593905"/>
    <lineage>
        <taxon>Bacteria</taxon>
        <taxon>Pseudomonadati</taxon>
        <taxon>Pseudomonadota</taxon>
        <taxon>Gammaproteobacteria</taxon>
        <taxon>Enterobacterales</taxon>
        <taxon>Enterobacteriaceae</taxon>
        <taxon>Salmonella</taxon>
    </lineage>
</organism>
<protein>
    <submittedName>
        <fullName evidence="2">Uncharacterized protein</fullName>
    </submittedName>
</protein>
<comment type="caution">
    <text evidence="2">The sequence shown here is derived from an EMBL/GenBank/DDBJ whole genome shotgun (WGS) entry which is preliminary data.</text>
</comment>
<evidence type="ECO:0000256" key="1">
    <source>
        <dbReference type="SAM" id="Phobius"/>
    </source>
</evidence>
<proteinExistence type="predicted"/>
<feature type="transmembrane region" description="Helical" evidence="1">
    <location>
        <begin position="12"/>
        <end position="29"/>
    </location>
</feature>
<keyword evidence="1" id="KW-0472">Membrane</keyword>
<feature type="transmembrane region" description="Helical" evidence="1">
    <location>
        <begin position="35"/>
        <end position="55"/>
    </location>
</feature>
<gene>
    <name evidence="2" type="ORF">DNV25_23915</name>
</gene>
<evidence type="ECO:0000313" key="2">
    <source>
        <dbReference type="EMBL" id="EBR0236932.1"/>
    </source>
</evidence>
<accession>A0A5U6PFC0</accession>
<keyword evidence="1" id="KW-0812">Transmembrane</keyword>
<name>A0A5U6PFC0_SALET</name>